<comment type="caution">
    <text evidence="2">The sequence shown here is derived from an EMBL/GenBank/DDBJ whole genome shotgun (WGS) entry which is preliminary data.</text>
</comment>
<evidence type="ECO:0000256" key="1">
    <source>
        <dbReference type="SAM" id="SignalP"/>
    </source>
</evidence>
<dbReference type="AlphaFoldDB" id="A0A2S5KIF4"/>
<dbReference type="Proteomes" id="UP000238196">
    <property type="component" value="Unassembled WGS sequence"/>
</dbReference>
<organism evidence="2 3">
    <name type="scientific">Proteobacteria bacterium 228</name>
    <dbReference type="NCBI Taxonomy" id="2083153"/>
    <lineage>
        <taxon>Bacteria</taxon>
        <taxon>Pseudomonadati</taxon>
        <taxon>Pseudomonadota</taxon>
    </lineage>
</organism>
<evidence type="ECO:0000313" key="2">
    <source>
        <dbReference type="EMBL" id="PPC74289.1"/>
    </source>
</evidence>
<keyword evidence="1" id="KW-0732">Signal</keyword>
<dbReference type="EMBL" id="PRLP01000150">
    <property type="protein sequence ID" value="PPC74289.1"/>
    <property type="molecule type" value="Genomic_DNA"/>
</dbReference>
<accession>A0A2S5KIF4</accession>
<proteinExistence type="predicted"/>
<name>A0A2S5KIF4_9PROT</name>
<gene>
    <name evidence="2" type="ORF">C4K68_26455</name>
</gene>
<sequence length="133" mass="14586">MARSRFSALLIVASGLLLTASSLAQADCSGPPSRSTTVVVRHCSVIEPAQEPLLMDALQQWRADDRNRVLPRYRGLQLQTDHGPVFVAASHQLSCGQFALSQPLPMTLDSACCDGDSNPPCYLGYRQFFTRFD</sequence>
<reference evidence="2 3" key="1">
    <citation type="submission" date="2018-02" db="EMBL/GenBank/DDBJ databases">
        <title>novel marine gammaproteobacteria from coastal saline agro ecosystem.</title>
        <authorList>
            <person name="Krishnan R."/>
            <person name="Ramesh Kumar N."/>
        </authorList>
    </citation>
    <scope>NUCLEOTIDE SEQUENCE [LARGE SCALE GENOMIC DNA]</scope>
    <source>
        <strain evidence="2 3">228</strain>
    </source>
</reference>
<evidence type="ECO:0000313" key="3">
    <source>
        <dbReference type="Proteomes" id="UP000238196"/>
    </source>
</evidence>
<feature type="signal peptide" evidence="1">
    <location>
        <begin position="1"/>
        <end position="26"/>
    </location>
</feature>
<protein>
    <submittedName>
        <fullName evidence="2">Uncharacterized protein</fullName>
    </submittedName>
</protein>
<feature type="chain" id="PRO_5015534714" evidence="1">
    <location>
        <begin position="27"/>
        <end position="133"/>
    </location>
</feature>